<sequence>MSERKCFNKNYNNSIEKLQKGKKILEDLHVSMKNADLARQKIINKIEKIRSKENKLKKIQAEEAIDLTMHIDGEIHWKNYYHIQIKSREKRGEEIKKFRRLTLLRLQSTLGANLELLKNILSIYGINSSIDYTTVKNDVIKLIKRDYIETDQLFNYVIQLRDELEALQEKVFNLINDTDDKLNEYDDNLFTKEKDLYDLEHRKDILMESEFNVADDLMRCTRDMNRVYKGIENLVDICKADVSPLLDMLGDKSTVTSFNFLLFLQALESRINLLMGSVPKISFQISDRFKPSKKVGNRKESGVTIVEDRVTISLPCPICYGSIQNRKSTLVIL</sequence>
<dbReference type="InterPro" id="IPR051876">
    <property type="entry name" value="ODA-DC/CCD"/>
</dbReference>
<evidence type="ECO:0000256" key="2">
    <source>
        <dbReference type="SAM" id="Coils"/>
    </source>
</evidence>
<dbReference type="PANTHER" id="PTHR21694:SF18">
    <property type="entry name" value="COILED-COIL DOMAIN-CONTAINING PROTEIN 63"/>
    <property type="match status" value="1"/>
</dbReference>
<reference evidence="4" key="1">
    <citation type="submission" date="2015-11" db="EMBL/GenBank/DDBJ databases">
        <title>De novo transcriptome assembly of four potential Pierce s Disease insect vectors from Arizona vineyards.</title>
        <authorList>
            <person name="Tassone E.E."/>
        </authorList>
    </citation>
    <scope>NUCLEOTIDE SEQUENCE</scope>
</reference>
<organism evidence="4">
    <name type="scientific">Cuerna arida</name>
    <dbReference type="NCBI Taxonomy" id="1464854"/>
    <lineage>
        <taxon>Eukaryota</taxon>
        <taxon>Metazoa</taxon>
        <taxon>Ecdysozoa</taxon>
        <taxon>Arthropoda</taxon>
        <taxon>Hexapoda</taxon>
        <taxon>Insecta</taxon>
        <taxon>Pterygota</taxon>
        <taxon>Neoptera</taxon>
        <taxon>Paraneoptera</taxon>
        <taxon>Hemiptera</taxon>
        <taxon>Auchenorrhyncha</taxon>
        <taxon>Membracoidea</taxon>
        <taxon>Cicadellidae</taxon>
        <taxon>Cicadellinae</taxon>
        <taxon>Proconiini</taxon>
        <taxon>Cuerna</taxon>
    </lineage>
</organism>
<dbReference type="AlphaFoldDB" id="A0A1B6H0E5"/>
<protein>
    <recommendedName>
        <fullName evidence="3">ODAD1 central coiled coil region domain-containing protein</fullName>
    </recommendedName>
</protein>
<dbReference type="Pfam" id="PF21773">
    <property type="entry name" value="ODAD1_CC"/>
    <property type="match status" value="1"/>
</dbReference>
<dbReference type="PANTHER" id="PTHR21694">
    <property type="entry name" value="COILED-COIL DOMAIN-CONTAINING PROTEIN 63"/>
    <property type="match status" value="1"/>
</dbReference>
<dbReference type="InterPro" id="IPR049258">
    <property type="entry name" value="ODAD1_CC"/>
</dbReference>
<evidence type="ECO:0000259" key="3">
    <source>
        <dbReference type="Pfam" id="PF21773"/>
    </source>
</evidence>
<evidence type="ECO:0000313" key="4">
    <source>
        <dbReference type="EMBL" id="JAS68149.1"/>
    </source>
</evidence>
<gene>
    <name evidence="4" type="ORF">g.31973</name>
</gene>
<proteinExistence type="predicted"/>
<evidence type="ECO:0000256" key="1">
    <source>
        <dbReference type="ARBA" id="ARBA00023054"/>
    </source>
</evidence>
<name>A0A1B6H0E5_9HEMI</name>
<feature type="coiled-coil region" evidence="2">
    <location>
        <begin position="8"/>
        <end position="62"/>
    </location>
</feature>
<accession>A0A1B6H0E5</accession>
<feature type="domain" description="ODAD1 central coiled coil region" evidence="3">
    <location>
        <begin position="3"/>
        <end position="251"/>
    </location>
</feature>
<dbReference type="EMBL" id="GECZ01001620">
    <property type="protein sequence ID" value="JAS68149.1"/>
    <property type="molecule type" value="Transcribed_RNA"/>
</dbReference>
<keyword evidence="1 2" id="KW-0175">Coiled coil</keyword>